<dbReference type="Proteomes" id="UP000800040">
    <property type="component" value="Unassembled WGS sequence"/>
</dbReference>
<dbReference type="AlphaFoldDB" id="A0A6A5K6K9"/>
<evidence type="ECO:0000256" key="1">
    <source>
        <dbReference type="SAM" id="MobiDB-lite"/>
    </source>
</evidence>
<keyword evidence="3" id="KW-1185">Reference proteome</keyword>
<reference evidence="2" key="1">
    <citation type="submission" date="2020-01" db="EMBL/GenBank/DDBJ databases">
        <authorList>
            <consortium name="DOE Joint Genome Institute"/>
            <person name="Haridas S."/>
            <person name="Albert R."/>
            <person name="Binder M."/>
            <person name="Bloem J."/>
            <person name="Labutti K."/>
            <person name="Salamov A."/>
            <person name="Andreopoulos B."/>
            <person name="Baker S.E."/>
            <person name="Barry K."/>
            <person name="Bills G."/>
            <person name="Bluhm B.H."/>
            <person name="Cannon C."/>
            <person name="Castanera R."/>
            <person name="Culley D.E."/>
            <person name="Daum C."/>
            <person name="Ezra D."/>
            <person name="Gonzalez J.B."/>
            <person name="Henrissat B."/>
            <person name="Kuo A."/>
            <person name="Liang C."/>
            <person name="Lipzen A."/>
            <person name="Lutzoni F."/>
            <person name="Magnuson J."/>
            <person name="Mondo S."/>
            <person name="Nolan M."/>
            <person name="Ohm R."/>
            <person name="Pangilinan J."/>
            <person name="Park H.-J."/>
            <person name="Ramirez L."/>
            <person name="Alfaro M."/>
            <person name="Sun H."/>
            <person name="Tritt A."/>
            <person name="Yoshinaga Y."/>
            <person name="Zwiers L.-H."/>
            <person name="Turgeon B.G."/>
            <person name="Goodwin S.B."/>
            <person name="Spatafora J.W."/>
            <person name="Crous P.W."/>
            <person name="Grigoriev I.V."/>
        </authorList>
    </citation>
    <scope>NUCLEOTIDE SEQUENCE</scope>
    <source>
        <strain evidence="2">P77</strain>
    </source>
</reference>
<feature type="compositionally biased region" description="Basic and acidic residues" evidence="1">
    <location>
        <begin position="534"/>
        <end position="546"/>
    </location>
</feature>
<feature type="compositionally biased region" description="Gly residues" evidence="1">
    <location>
        <begin position="95"/>
        <end position="108"/>
    </location>
</feature>
<feature type="region of interest" description="Disordered" evidence="1">
    <location>
        <begin position="38"/>
        <end position="286"/>
    </location>
</feature>
<organism evidence="2 3">
    <name type="scientific">Decorospora gaudefroyi</name>
    <dbReference type="NCBI Taxonomy" id="184978"/>
    <lineage>
        <taxon>Eukaryota</taxon>
        <taxon>Fungi</taxon>
        <taxon>Dikarya</taxon>
        <taxon>Ascomycota</taxon>
        <taxon>Pezizomycotina</taxon>
        <taxon>Dothideomycetes</taxon>
        <taxon>Pleosporomycetidae</taxon>
        <taxon>Pleosporales</taxon>
        <taxon>Pleosporineae</taxon>
        <taxon>Pleosporaceae</taxon>
        <taxon>Decorospora</taxon>
    </lineage>
</organism>
<protein>
    <submittedName>
        <fullName evidence="2">Uncharacterized protein</fullName>
    </submittedName>
</protein>
<feature type="region of interest" description="Disordered" evidence="1">
    <location>
        <begin position="534"/>
        <end position="574"/>
    </location>
</feature>
<proteinExistence type="predicted"/>
<dbReference type="EMBL" id="ML975396">
    <property type="protein sequence ID" value="KAF1830437.1"/>
    <property type="molecule type" value="Genomic_DNA"/>
</dbReference>
<accession>A0A6A5K6K9</accession>
<dbReference type="OrthoDB" id="3792834at2759"/>
<feature type="compositionally biased region" description="Acidic residues" evidence="1">
    <location>
        <begin position="564"/>
        <end position="574"/>
    </location>
</feature>
<feature type="compositionally biased region" description="Basic and acidic residues" evidence="1">
    <location>
        <begin position="183"/>
        <end position="197"/>
    </location>
</feature>
<feature type="region of interest" description="Disordered" evidence="1">
    <location>
        <begin position="1"/>
        <end position="25"/>
    </location>
</feature>
<name>A0A6A5K6K9_9PLEO</name>
<evidence type="ECO:0000313" key="3">
    <source>
        <dbReference type="Proteomes" id="UP000800040"/>
    </source>
</evidence>
<gene>
    <name evidence="2" type="ORF">BDW02DRAFT_633643</name>
</gene>
<sequence length="574" mass="63799">MAPNRRGSAAPPRAVTQFRSRSKKVNKECQEAFAAIFPFDPELSVPTELSGGPQSQPNPDHGNTINQPHTRPLQTTSGPNMGKQKFMLSNKRPRGGGQAQRGGRGGATSKGRSSQPAMPGPGATVRDPSTPNLKLKLGAKNAAPEPRLASHKVDDVQYEGEDAELPLPPPVTSRSGRAIHKPSHGDDVEGSDYDRMLDPSSSSRDEDGDDYRPHIGSDPPYHSHHAKESPNVLSLPAQQQKPKAGGPRKTKPPSAGALERVDEEDIPSSETIRERSASPEESNDNEVHLIMNALRSTGKVEIDLPGLTSATDPNDDQPYTAKLLTRLYTLSYEKRLWDICDLIVDTWIRAFHELRTKGQLDPAFEVWRPNKVLEKRKKRAEEAKMMGKIIPSEFDPNPPNYNLEVADPEIGYDVTAVNIDRLNELYKYTDKKCGARLLWADALVLGGDKTEKLMEKCGHELHKDLVFNTMQTSLRMMRRKLTLKIEESTEGAWCKRYHEHSKHGEPCYREKASREAAEKEDEQTELDIMAAFMESDHEQGTKRGFEDVGDAEMSGAKRVRFGGDEDSDGDSEEE</sequence>
<evidence type="ECO:0000313" key="2">
    <source>
        <dbReference type="EMBL" id="KAF1830437.1"/>
    </source>
</evidence>
<feature type="compositionally biased region" description="Polar residues" evidence="1">
    <location>
        <begin position="52"/>
        <end position="79"/>
    </location>
</feature>